<keyword evidence="2" id="KW-0698">rRNA processing</keyword>
<feature type="domain" description="Methyltransferase small" evidence="7">
    <location>
        <begin position="177"/>
        <end position="346"/>
    </location>
</feature>
<evidence type="ECO:0000313" key="9">
    <source>
        <dbReference type="Proteomes" id="UP000023435"/>
    </source>
</evidence>
<dbReference type="CDD" id="cd02440">
    <property type="entry name" value="AdoMet_MTases"/>
    <property type="match status" value="1"/>
</dbReference>
<protein>
    <submittedName>
        <fullName evidence="8">Ribosomal RNA small subunit methyltransferase C</fullName>
        <ecNumber evidence="8">2.1.1.172</ecNumber>
    </submittedName>
</protein>
<dbReference type="Gene3D" id="3.40.50.150">
    <property type="entry name" value="Vaccinia Virus protein VP39"/>
    <property type="match status" value="2"/>
</dbReference>
<evidence type="ECO:0000256" key="5">
    <source>
        <dbReference type="ARBA" id="ARBA00022691"/>
    </source>
</evidence>
<dbReference type="InterPro" id="IPR046977">
    <property type="entry name" value="RsmC/RlmG"/>
</dbReference>
<feature type="compositionally biased region" description="Gly residues" evidence="6">
    <location>
        <begin position="372"/>
        <end position="381"/>
    </location>
</feature>
<accession>A0A120AGL1</accession>
<dbReference type="Proteomes" id="UP000023435">
    <property type="component" value="Unassembled WGS sequence"/>
</dbReference>
<keyword evidence="5" id="KW-0949">S-adenosyl-L-methionine</keyword>
<dbReference type="Pfam" id="PF05175">
    <property type="entry name" value="MTS"/>
    <property type="match status" value="1"/>
</dbReference>
<name>A0A120AGL1_9GAMM</name>
<keyword evidence="1" id="KW-0963">Cytoplasm</keyword>
<dbReference type="InterPro" id="IPR007848">
    <property type="entry name" value="Small_mtfrase_dom"/>
</dbReference>
<dbReference type="SUPFAM" id="SSF53335">
    <property type="entry name" value="S-adenosyl-L-methionine-dependent methyltransferases"/>
    <property type="match status" value="1"/>
</dbReference>
<reference evidence="8 9" key="1">
    <citation type="journal article" date="2014" name="Genome Announc.">
        <title>Draft Genome Sequence of Lysobacter capsici AZ78, a Bacterium Antagonistic to Plant-Pathogenic Oomycetes.</title>
        <authorList>
            <person name="Puopolo G."/>
            <person name="Sonego P."/>
            <person name="Engelen K."/>
            <person name="Pertot I."/>
        </authorList>
    </citation>
    <scope>NUCLEOTIDE SEQUENCE [LARGE SCALE GENOMIC DNA]</scope>
    <source>
        <strain evidence="8 9">AZ78</strain>
    </source>
</reference>
<dbReference type="OrthoDB" id="9816072at2"/>
<keyword evidence="9" id="KW-1185">Reference proteome</keyword>
<feature type="region of interest" description="Disordered" evidence="6">
    <location>
        <begin position="356"/>
        <end position="381"/>
    </location>
</feature>
<comment type="caution">
    <text evidence="8">The sequence shown here is derived from an EMBL/GenBank/DDBJ whole genome shotgun (WGS) entry which is preliminary data.</text>
</comment>
<dbReference type="InterPro" id="IPR002052">
    <property type="entry name" value="DNA_methylase_N6_adenine_CS"/>
</dbReference>
<dbReference type="AlphaFoldDB" id="A0A120AGL1"/>
<evidence type="ECO:0000259" key="7">
    <source>
        <dbReference type="Pfam" id="PF05175"/>
    </source>
</evidence>
<dbReference type="PANTHER" id="PTHR47816">
    <property type="entry name" value="RIBOSOMAL RNA SMALL SUBUNIT METHYLTRANSFERASE C"/>
    <property type="match status" value="1"/>
</dbReference>
<dbReference type="EC" id="2.1.1.172" evidence="8"/>
<evidence type="ECO:0000313" key="8">
    <source>
        <dbReference type="EMBL" id="KWS04761.1"/>
    </source>
</evidence>
<keyword evidence="4 8" id="KW-0808">Transferase</keyword>
<dbReference type="PROSITE" id="PS00092">
    <property type="entry name" value="N6_MTASE"/>
    <property type="match status" value="1"/>
</dbReference>
<evidence type="ECO:0000256" key="6">
    <source>
        <dbReference type="SAM" id="MobiDB-lite"/>
    </source>
</evidence>
<dbReference type="PANTHER" id="PTHR47816:SF4">
    <property type="entry name" value="RIBOSOMAL RNA SMALL SUBUNIT METHYLTRANSFERASE C"/>
    <property type="match status" value="1"/>
</dbReference>
<dbReference type="GO" id="GO:0003676">
    <property type="term" value="F:nucleic acid binding"/>
    <property type="evidence" value="ECO:0007669"/>
    <property type="project" value="InterPro"/>
</dbReference>
<organism evidence="8 9">
    <name type="scientific">Lysobacter capsici AZ78</name>
    <dbReference type="NCBI Taxonomy" id="1444315"/>
    <lineage>
        <taxon>Bacteria</taxon>
        <taxon>Pseudomonadati</taxon>
        <taxon>Pseudomonadota</taxon>
        <taxon>Gammaproteobacteria</taxon>
        <taxon>Lysobacterales</taxon>
        <taxon>Lysobacteraceae</taxon>
        <taxon>Lysobacter</taxon>
    </lineage>
</organism>
<evidence type="ECO:0000256" key="1">
    <source>
        <dbReference type="ARBA" id="ARBA00022490"/>
    </source>
</evidence>
<keyword evidence="3 8" id="KW-0489">Methyltransferase</keyword>
<evidence type="ECO:0000256" key="3">
    <source>
        <dbReference type="ARBA" id="ARBA00022603"/>
    </source>
</evidence>
<dbReference type="EMBL" id="JAJA02000001">
    <property type="protein sequence ID" value="KWS04761.1"/>
    <property type="molecule type" value="Genomic_DNA"/>
</dbReference>
<dbReference type="GO" id="GO:0052914">
    <property type="term" value="F:16S rRNA (guanine(1207)-N(2))-methyltransferase activity"/>
    <property type="evidence" value="ECO:0007669"/>
    <property type="project" value="UniProtKB-EC"/>
</dbReference>
<evidence type="ECO:0000256" key="2">
    <source>
        <dbReference type="ARBA" id="ARBA00022552"/>
    </source>
</evidence>
<feature type="compositionally biased region" description="Low complexity" evidence="6">
    <location>
        <begin position="356"/>
        <end position="371"/>
    </location>
</feature>
<proteinExistence type="predicted"/>
<gene>
    <name evidence="8" type="ORF">AZ78_2311</name>
</gene>
<evidence type="ECO:0000256" key="4">
    <source>
        <dbReference type="ARBA" id="ARBA00022679"/>
    </source>
</evidence>
<dbReference type="InterPro" id="IPR029063">
    <property type="entry name" value="SAM-dependent_MTases_sf"/>
</dbReference>
<sequence>MRVDASDDALDTLFQPFADGVLSWPEQGGALFLRARDGVGLRQRPRPGLVCEQDYKPAIDALHRGGLDTVDLDSLPADQRYPLVLVLPPRQRDEARALYAQALARTAPGGRVVACLSNDEGARSGEDDLGRIAGKVGSLSKRKCRVFWTAPLDGPADPALAAAWAGGDRPREILGGRFLSRPGVFAWDRVDPASALLAEHLPADLAGRAADLGAGYGYLSAELLARCPRITALDVYEAQARALQLARTNLQRVPSSVPLEFFWHDVTAGLGDRGYDVIVSNPPFHAQGREERPDIGRRFIAVAAQALNPGGRLWLVANRHLPYEVVLDERFGEVRTVAQQGGFKVVEAIKAKAAGKPAGTTTAKPAGKFAGKPGGKGGARA</sequence>